<name>A0A6A6IV03_9PLEO</name>
<dbReference type="GeneID" id="54588480"/>
<keyword evidence="4" id="KW-1185">Reference proteome</keyword>
<sequence length="511" mass="57818">MSPSNFVSGANTFRLDFTTRLNPLEGYIYFVNMPPAGSYGIWNFFSATPEAGRVFEPPQPVPIQPKVLDERPVDQQMQSPLLGMLPAEIRNEIYGWVFRYMGVEEMDEADEEDEEDEGKETEPTGHSEDGDPDEAKEETTPTAKTPNSPPTKPKPKQKQKQKPTQPLSLLLSCRKIRFEATLLAFSTRTFITRSTSPQTFHALRARTSILSSAQLSAITSLAYDLSEAETYYFHRGTPFIANSLILFSGLKNLELRIKKGKPVERNAVHAQTPWPAYEGGLKERRVPSWLLTTVQNVVKGREYAWQKGEKWSVLWPQERTACFLEEMLGQGRPEMAREAVAEAMQGIDGVEPCACACGEPSWMMCEMLQETGRRVRLQVLYYGSVDLDRFRELQRHRVRLEPGAEPLPLTMLPNANALGFGWDGEAEYWEGFRRSTEGFTGLLERLGWVGKRDGRGKGLPVVLEPGGNGWPVSRREGEDAFAWDVDERYWMELRARNGDLGAIWGVLWRSA</sequence>
<organism evidence="3 4">
    <name type="scientific">Trematosphaeria pertusa</name>
    <dbReference type="NCBI Taxonomy" id="390896"/>
    <lineage>
        <taxon>Eukaryota</taxon>
        <taxon>Fungi</taxon>
        <taxon>Dikarya</taxon>
        <taxon>Ascomycota</taxon>
        <taxon>Pezizomycotina</taxon>
        <taxon>Dothideomycetes</taxon>
        <taxon>Pleosporomycetidae</taxon>
        <taxon>Pleosporales</taxon>
        <taxon>Massarineae</taxon>
        <taxon>Trematosphaeriaceae</taxon>
        <taxon>Trematosphaeria</taxon>
    </lineage>
</organism>
<dbReference type="Proteomes" id="UP000800094">
    <property type="component" value="Unassembled WGS sequence"/>
</dbReference>
<evidence type="ECO:0000256" key="1">
    <source>
        <dbReference type="SAM" id="MobiDB-lite"/>
    </source>
</evidence>
<dbReference type="OrthoDB" id="3798004at2759"/>
<dbReference type="EMBL" id="ML987190">
    <property type="protein sequence ID" value="KAF2254391.1"/>
    <property type="molecule type" value="Genomic_DNA"/>
</dbReference>
<evidence type="ECO:0000259" key="2">
    <source>
        <dbReference type="Pfam" id="PF24864"/>
    </source>
</evidence>
<dbReference type="Pfam" id="PF24864">
    <property type="entry name" value="DUF7730"/>
    <property type="match status" value="1"/>
</dbReference>
<evidence type="ECO:0000313" key="3">
    <source>
        <dbReference type="EMBL" id="KAF2254391.1"/>
    </source>
</evidence>
<gene>
    <name evidence="3" type="ORF">BU26DRAFT_600110</name>
</gene>
<dbReference type="InterPro" id="IPR056632">
    <property type="entry name" value="DUF7730"/>
</dbReference>
<reference evidence="3" key="1">
    <citation type="journal article" date="2020" name="Stud. Mycol.">
        <title>101 Dothideomycetes genomes: a test case for predicting lifestyles and emergence of pathogens.</title>
        <authorList>
            <person name="Haridas S."/>
            <person name="Albert R."/>
            <person name="Binder M."/>
            <person name="Bloem J."/>
            <person name="Labutti K."/>
            <person name="Salamov A."/>
            <person name="Andreopoulos B."/>
            <person name="Baker S."/>
            <person name="Barry K."/>
            <person name="Bills G."/>
            <person name="Bluhm B."/>
            <person name="Cannon C."/>
            <person name="Castanera R."/>
            <person name="Culley D."/>
            <person name="Daum C."/>
            <person name="Ezra D."/>
            <person name="Gonzalez J."/>
            <person name="Henrissat B."/>
            <person name="Kuo A."/>
            <person name="Liang C."/>
            <person name="Lipzen A."/>
            <person name="Lutzoni F."/>
            <person name="Magnuson J."/>
            <person name="Mondo S."/>
            <person name="Nolan M."/>
            <person name="Ohm R."/>
            <person name="Pangilinan J."/>
            <person name="Park H.-J."/>
            <person name="Ramirez L."/>
            <person name="Alfaro M."/>
            <person name="Sun H."/>
            <person name="Tritt A."/>
            <person name="Yoshinaga Y."/>
            <person name="Zwiers L.-H."/>
            <person name="Turgeon B."/>
            <person name="Goodwin S."/>
            <person name="Spatafora J."/>
            <person name="Crous P."/>
            <person name="Grigoriev I."/>
        </authorList>
    </citation>
    <scope>NUCLEOTIDE SEQUENCE</scope>
    <source>
        <strain evidence="3">CBS 122368</strain>
    </source>
</reference>
<protein>
    <recommendedName>
        <fullName evidence="2">DUF7730 domain-containing protein</fullName>
    </recommendedName>
</protein>
<feature type="region of interest" description="Disordered" evidence="1">
    <location>
        <begin position="107"/>
        <end position="165"/>
    </location>
</feature>
<dbReference type="AlphaFoldDB" id="A0A6A6IV03"/>
<feature type="domain" description="DUF7730" evidence="2">
    <location>
        <begin position="75"/>
        <end position="236"/>
    </location>
</feature>
<dbReference type="PANTHER" id="PTHR38790">
    <property type="entry name" value="2EXR DOMAIN-CONTAINING PROTEIN-RELATED"/>
    <property type="match status" value="1"/>
</dbReference>
<feature type="compositionally biased region" description="Acidic residues" evidence="1">
    <location>
        <begin position="107"/>
        <end position="119"/>
    </location>
</feature>
<evidence type="ECO:0000313" key="4">
    <source>
        <dbReference type="Proteomes" id="UP000800094"/>
    </source>
</evidence>
<proteinExistence type="predicted"/>
<dbReference type="RefSeq" id="XP_033689395.1">
    <property type="nucleotide sequence ID" value="XM_033835150.1"/>
</dbReference>
<dbReference type="PANTHER" id="PTHR38790:SF4">
    <property type="entry name" value="2EXR DOMAIN-CONTAINING PROTEIN"/>
    <property type="match status" value="1"/>
</dbReference>
<accession>A0A6A6IV03</accession>
<feature type="compositionally biased region" description="Basic and acidic residues" evidence="1">
    <location>
        <begin position="120"/>
        <end position="129"/>
    </location>
</feature>